<keyword evidence="4" id="KW-0560">Oxidoreductase</keyword>
<sequence>MTPTIVNSDSLKQETIQDKSVDISNTYHCQTGVLTPFDINEHGLYIIFHLSNQCDDTHIKKTCQKLPELKEDLSKLNPGCRLEATLGIGYDKTKKWLSQMNIPIPKNLLEFKEKIGIQGKSMPSTGGDLFVHLRSNRKDLCFELGLQFCRLIPDKFIDQLDDTFGFAYMSTKSNGLSHDFTGFEDGNANPKTDQLRAKAALIQEGEDDPIHIGSSFALTQKWKHNLIKWNELSKIEQEKVFGRTRGDNSIKVKPLECTSHLARTDLNENGIDIKVVRQSLPYGGMKEHGLFFISYASSPHKHEKQLNSMVGIPDGIYDRLMDFSTAITGNYWLIPSINLLKKLC</sequence>
<reference evidence="9" key="1">
    <citation type="submission" date="2021-02" db="EMBL/GenBank/DDBJ databases">
        <authorList>
            <person name="Nowell W R."/>
        </authorList>
    </citation>
    <scope>NUCLEOTIDE SEQUENCE</scope>
</reference>
<dbReference type="Proteomes" id="UP000663891">
    <property type="component" value="Unassembled WGS sequence"/>
</dbReference>
<comment type="similarity">
    <text evidence="6">Belongs to the DyP-type peroxidase family.</text>
</comment>
<dbReference type="InterPro" id="IPR011008">
    <property type="entry name" value="Dimeric_a/b-barrel"/>
</dbReference>
<dbReference type="AlphaFoldDB" id="A0A815ML52"/>
<dbReference type="InterPro" id="IPR048327">
    <property type="entry name" value="Dyp_perox_N"/>
</dbReference>
<dbReference type="GO" id="GO:0004601">
    <property type="term" value="F:peroxidase activity"/>
    <property type="evidence" value="ECO:0007669"/>
    <property type="project" value="UniProtKB-KW"/>
</dbReference>
<name>A0A815ML52_9BILA</name>
<dbReference type="PANTHER" id="PTHR30521:SF0">
    <property type="entry name" value="DYP-TYPE PEROXIDASE FAMILY PROTEIN"/>
    <property type="match status" value="1"/>
</dbReference>
<dbReference type="GO" id="GO:0046872">
    <property type="term" value="F:metal ion binding"/>
    <property type="evidence" value="ECO:0007669"/>
    <property type="project" value="UniProtKB-KW"/>
</dbReference>
<evidence type="ECO:0000313" key="11">
    <source>
        <dbReference type="Proteomes" id="UP000663891"/>
    </source>
</evidence>
<evidence type="ECO:0000256" key="4">
    <source>
        <dbReference type="ARBA" id="ARBA00023002"/>
    </source>
</evidence>
<dbReference type="SUPFAM" id="SSF54909">
    <property type="entry name" value="Dimeric alpha+beta barrel"/>
    <property type="match status" value="1"/>
</dbReference>
<feature type="domain" description="Dyp-type peroxidase N-terminal" evidence="7">
    <location>
        <begin position="28"/>
        <end position="146"/>
    </location>
</feature>
<dbReference type="Pfam" id="PF04261">
    <property type="entry name" value="Dyp_perox_N"/>
    <property type="match status" value="1"/>
</dbReference>
<evidence type="ECO:0000313" key="10">
    <source>
        <dbReference type="EMBL" id="CAF3741081.1"/>
    </source>
</evidence>
<dbReference type="Proteomes" id="UP000663881">
    <property type="component" value="Unassembled WGS sequence"/>
</dbReference>
<dbReference type="EMBL" id="CAJOAY010000821">
    <property type="protein sequence ID" value="CAF3741081.1"/>
    <property type="molecule type" value="Genomic_DNA"/>
</dbReference>
<dbReference type="PANTHER" id="PTHR30521">
    <property type="entry name" value="DEFERROCHELATASE/PEROXIDASE"/>
    <property type="match status" value="1"/>
</dbReference>
<evidence type="ECO:0000313" key="9">
    <source>
        <dbReference type="EMBL" id="CAF1421097.1"/>
    </source>
</evidence>
<dbReference type="NCBIfam" id="TIGR01413">
    <property type="entry name" value="Dyp_perox_fam"/>
    <property type="match status" value="1"/>
</dbReference>
<dbReference type="Pfam" id="PF20628">
    <property type="entry name" value="Dyp_perox_C"/>
    <property type="match status" value="1"/>
</dbReference>
<evidence type="ECO:0000256" key="5">
    <source>
        <dbReference type="ARBA" id="ARBA00023004"/>
    </source>
</evidence>
<gene>
    <name evidence="10" type="ORF">OKA104_LOCUS15102</name>
    <name evidence="9" type="ORF">VCS650_LOCUS37717</name>
</gene>
<dbReference type="EMBL" id="CAJNON010001047">
    <property type="protein sequence ID" value="CAF1421097.1"/>
    <property type="molecule type" value="Genomic_DNA"/>
</dbReference>
<organism evidence="9 11">
    <name type="scientific">Adineta steineri</name>
    <dbReference type="NCBI Taxonomy" id="433720"/>
    <lineage>
        <taxon>Eukaryota</taxon>
        <taxon>Metazoa</taxon>
        <taxon>Spiralia</taxon>
        <taxon>Gnathifera</taxon>
        <taxon>Rotifera</taxon>
        <taxon>Eurotatoria</taxon>
        <taxon>Bdelloidea</taxon>
        <taxon>Adinetida</taxon>
        <taxon>Adinetidae</taxon>
        <taxon>Adineta</taxon>
    </lineage>
</organism>
<accession>A0A815ML52</accession>
<evidence type="ECO:0000256" key="6">
    <source>
        <dbReference type="ARBA" id="ARBA00025737"/>
    </source>
</evidence>
<evidence type="ECO:0000259" key="8">
    <source>
        <dbReference type="Pfam" id="PF20628"/>
    </source>
</evidence>
<dbReference type="PROSITE" id="PS51404">
    <property type="entry name" value="DYP_PEROXIDASE"/>
    <property type="match status" value="1"/>
</dbReference>
<dbReference type="OrthoDB" id="76259at2759"/>
<dbReference type="GO" id="GO:0005829">
    <property type="term" value="C:cytosol"/>
    <property type="evidence" value="ECO:0007669"/>
    <property type="project" value="TreeGrafter"/>
</dbReference>
<keyword evidence="5" id="KW-0408">Iron</keyword>
<dbReference type="InterPro" id="IPR006314">
    <property type="entry name" value="Dyp_peroxidase"/>
</dbReference>
<feature type="domain" description="Dyp-type peroxidase C-terminal" evidence="8">
    <location>
        <begin position="178"/>
        <end position="337"/>
    </location>
</feature>
<evidence type="ECO:0008006" key="12">
    <source>
        <dbReference type="Google" id="ProtNLM"/>
    </source>
</evidence>
<protein>
    <recommendedName>
        <fullName evidence="12">Dyp-type peroxidase</fullName>
    </recommendedName>
</protein>
<comment type="caution">
    <text evidence="9">The sequence shown here is derived from an EMBL/GenBank/DDBJ whole genome shotgun (WGS) entry which is preliminary data.</text>
</comment>
<keyword evidence="2" id="KW-0575">Peroxidase</keyword>
<comment type="cofactor">
    <cofactor evidence="1">
        <name>heme b</name>
        <dbReference type="ChEBI" id="CHEBI:60344"/>
    </cofactor>
</comment>
<evidence type="ECO:0000256" key="2">
    <source>
        <dbReference type="ARBA" id="ARBA00022559"/>
    </source>
</evidence>
<evidence type="ECO:0000256" key="3">
    <source>
        <dbReference type="ARBA" id="ARBA00022723"/>
    </source>
</evidence>
<evidence type="ECO:0000256" key="1">
    <source>
        <dbReference type="ARBA" id="ARBA00001970"/>
    </source>
</evidence>
<dbReference type="InterPro" id="IPR048328">
    <property type="entry name" value="Dyp_perox_C"/>
</dbReference>
<evidence type="ECO:0000259" key="7">
    <source>
        <dbReference type="Pfam" id="PF04261"/>
    </source>
</evidence>
<proteinExistence type="inferred from homology"/>
<dbReference type="GO" id="GO:0020037">
    <property type="term" value="F:heme binding"/>
    <property type="evidence" value="ECO:0007669"/>
    <property type="project" value="InterPro"/>
</dbReference>
<keyword evidence="3" id="KW-0479">Metal-binding</keyword>